<sequence length="73" mass="8108">MIIKWHGGCHRTTLGGGVVEEYGTSGVTAGSGRVWEDEHRWDGSTRSHQLPGKPIPHKLSSQPFVEHFNMPRS</sequence>
<dbReference type="Proteomes" id="UP000327493">
    <property type="component" value="Chromosome 15"/>
</dbReference>
<dbReference type="EMBL" id="VOFY01000015">
    <property type="protein sequence ID" value="KAA8585724.1"/>
    <property type="molecule type" value="Genomic_DNA"/>
</dbReference>
<organism evidence="2 3">
    <name type="scientific">Etheostoma spectabile</name>
    <name type="common">orangethroat darter</name>
    <dbReference type="NCBI Taxonomy" id="54343"/>
    <lineage>
        <taxon>Eukaryota</taxon>
        <taxon>Metazoa</taxon>
        <taxon>Chordata</taxon>
        <taxon>Craniata</taxon>
        <taxon>Vertebrata</taxon>
        <taxon>Euteleostomi</taxon>
        <taxon>Actinopterygii</taxon>
        <taxon>Neopterygii</taxon>
        <taxon>Teleostei</taxon>
        <taxon>Neoteleostei</taxon>
        <taxon>Acanthomorphata</taxon>
        <taxon>Eupercaria</taxon>
        <taxon>Perciformes</taxon>
        <taxon>Percoidei</taxon>
        <taxon>Percidae</taxon>
        <taxon>Etheostomatinae</taxon>
        <taxon>Etheostoma</taxon>
    </lineage>
</organism>
<dbReference type="AlphaFoldDB" id="A0A5J5CX59"/>
<evidence type="ECO:0000313" key="2">
    <source>
        <dbReference type="EMBL" id="KAA8585724.1"/>
    </source>
</evidence>
<reference evidence="2 3" key="1">
    <citation type="submission" date="2019-08" db="EMBL/GenBank/DDBJ databases">
        <title>A chromosome-level genome assembly, high-density linkage maps, and genome scans reveal the genomic architecture of hybrid incompatibilities underlying speciation via character displacement in darters (Percidae: Etheostominae).</title>
        <authorList>
            <person name="Moran R.L."/>
            <person name="Catchen J.M."/>
            <person name="Fuller R.C."/>
        </authorList>
    </citation>
    <scope>NUCLEOTIDE SEQUENCE [LARGE SCALE GENOMIC DNA]</scope>
    <source>
        <strain evidence="2">EspeVRDwgs_2016</strain>
        <tissue evidence="2">Muscle</tissue>
    </source>
</reference>
<name>A0A5J5CX59_9PERO</name>
<keyword evidence="3" id="KW-1185">Reference proteome</keyword>
<protein>
    <submittedName>
        <fullName evidence="2">Uncharacterized protein</fullName>
    </submittedName>
</protein>
<evidence type="ECO:0000313" key="3">
    <source>
        <dbReference type="Proteomes" id="UP000327493"/>
    </source>
</evidence>
<gene>
    <name evidence="2" type="ORF">FQN60_004418</name>
</gene>
<feature type="region of interest" description="Disordered" evidence="1">
    <location>
        <begin position="40"/>
        <end position="60"/>
    </location>
</feature>
<evidence type="ECO:0000256" key="1">
    <source>
        <dbReference type="SAM" id="MobiDB-lite"/>
    </source>
</evidence>
<accession>A0A5J5CX59</accession>
<comment type="caution">
    <text evidence="2">The sequence shown here is derived from an EMBL/GenBank/DDBJ whole genome shotgun (WGS) entry which is preliminary data.</text>
</comment>
<proteinExistence type="predicted"/>